<feature type="region of interest" description="Disordered" evidence="1">
    <location>
        <begin position="159"/>
        <end position="178"/>
    </location>
</feature>
<organism evidence="2 3">
    <name type="scientific">Baudoinia panamericana (strain UAMH 10762)</name>
    <name type="common">Angels' share fungus</name>
    <name type="synonym">Baudoinia compniacensis (strain UAMH 10762)</name>
    <dbReference type="NCBI Taxonomy" id="717646"/>
    <lineage>
        <taxon>Eukaryota</taxon>
        <taxon>Fungi</taxon>
        <taxon>Dikarya</taxon>
        <taxon>Ascomycota</taxon>
        <taxon>Pezizomycotina</taxon>
        <taxon>Dothideomycetes</taxon>
        <taxon>Dothideomycetidae</taxon>
        <taxon>Mycosphaerellales</taxon>
        <taxon>Teratosphaeriaceae</taxon>
        <taxon>Baudoinia</taxon>
    </lineage>
</organism>
<evidence type="ECO:0000256" key="1">
    <source>
        <dbReference type="SAM" id="MobiDB-lite"/>
    </source>
</evidence>
<reference evidence="2 3" key="1">
    <citation type="journal article" date="2012" name="PLoS Pathog.">
        <title>Diverse lifestyles and strategies of plant pathogenesis encoded in the genomes of eighteen Dothideomycetes fungi.</title>
        <authorList>
            <person name="Ohm R.A."/>
            <person name="Feau N."/>
            <person name="Henrissat B."/>
            <person name="Schoch C.L."/>
            <person name="Horwitz B.A."/>
            <person name="Barry K.W."/>
            <person name="Condon B.J."/>
            <person name="Copeland A.C."/>
            <person name="Dhillon B."/>
            <person name="Glaser F."/>
            <person name="Hesse C.N."/>
            <person name="Kosti I."/>
            <person name="LaButti K."/>
            <person name="Lindquist E.A."/>
            <person name="Lucas S."/>
            <person name="Salamov A.A."/>
            <person name="Bradshaw R.E."/>
            <person name="Ciuffetti L."/>
            <person name="Hamelin R.C."/>
            <person name="Kema G.H.J."/>
            <person name="Lawrence C."/>
            <person name="Scott J.A."/>
            <person name="Spatafora J.W."/>
            <person name="Turgeon B.G."/>
            <person name="de Wit P.J.G.M."/>
            <person name="Zhong S."/>
            <person name="Goodwin S.B."/>
            <person name="Grigoriev I.V."/>
        </authorList>
    </citation>
    <scope>NUCLEOTIDE SEQUENCE [LARGE SCALE GENOMIC DNA]</scope>
    <source>
        <strain evidence="2 3">UAMH 10762</strain>
    </source>
</reference>
<protein>
    <submittedName>
        <fullName evidence="2">Uncharacterized protein</fullName>
    </submittedName>
</protein>
<name>M2MYD3_BAUPA</name>
<dbReference type="RefSeq" id="XP_007676588.1">
    <property type="nucleotide sequence ID" value="XM_007678398.1"/>
</dbReference>
<dbReference type="OrthoDB" id="3824838at2759"/>
<dbReference type="Proteomes" id="UP000011761">
    <property type="component" value="Unassembled WGS sequence"/>
</dbReference>
<evidence type="ECO:0000313" key="3">
    <source>
        <dbReference type="Proteomes" id="UP000011761"/>
    </source>
</evidence>
<dbReference type="EMBL" id="KB445555">
    <property type="protein sequence ID" value="EMC96583.1"/>
    <property type="molecule type" value="Genomic_DNA"/>
</dbReference>
<dbReference type="HOGENOM" id="CLU_1510312_0_0_1"/>
<evidence type="ECO:0000313" key="2">
    <source>
        <dbReference type="EMBL" id="EMC96583.1"/>
    </source>
</evidence>
<gene>
    <name evidence="2" type="ORF">BAUCODRAFT_482112</name>
</gene>
<dbReference type="KEGG" id="bcom:BAUCODRAFT_482112"/>
<dbReference type="GeneID" id="19114778"/>
<keyword evidence="3" id="KW-1185">Reference proteome</keyword>
<sequence length="178" mass="19216">MDIATIKDFVSDMVKCSVSNIRAEIKSVVDAFINAINKRDDIAGMKELILANASVVMPIIRPEEVFHVISPSTGRRVTSLPELFIIIRGTSPNLKCHVVFADVNGATQKKAGLLSGNVGATVHEAMANLLKASSQLVEEKLYGEGNIIGQNIRQLDHGSYNSDGLEDSPVRADRSVSL</sequence>
<accession>M2MYD3</accession>
<feature type="compositionally biased region" description="Basic and acidic residues" evidence="1">
    <location>
        <begin position="168"/>
        <end position="178"/>
    </location>
</feature>
<dbReference type="AlphaFoldDB" id="M2MYD3"/>
<proteinExistence type="predicted"/>